<dbReference type="InterPro" id="IPR051681">
    <property type="entry name" value="Ser/Thr_Kinases-Pseudokinases"/>
</dbReference>
<dbReference type="InterPro" id="IPR000719">
    <property type="entry name" value="Prot_kinase_dom"/>
</dbReference>
<keyword evidence="3" id="KW-0418">Kinase</keyword>
<dbReference type="Proteomes" id="UP001362999">
    <property type="component" value="Unassembled WGS sequence"/>
</dbReference>
<dbReference type="SUPFAM" id="SSF56112">
    <property type="entry name" value="Protein kinase-like (PK-like)"/>
    <property type="match status" value="1"/>
</dbReference>
<dbReference type="GO" id="GO:0004674">
    <property type="term" value="F:protein serine/threonine kinase activity"/>
    <property type="evidence" value="ECO:0007669"/>
    <property type="project" value="TreeGrafter"/>
</dbReference>
<dbReference type="AlphaFoldDB" id="A0AAW0DSF0"/>
<protein>
    <submittedName>
        <fullName evidence="3">Kinase-like protein</fullName>
    </submittedName>
</protein>
<dbReference type="Gene3D" id="1.10.510.10">
    <property type="entry name" value="Transferase(Phosphotransferase) domain 1"/>
    <property type="match status" value="1"/>
</dbReference>
<dbReference type="InterPro" id="IPR011009">
    <property type="entry name" value="Kinase-like_dom_sf"/>
</dbReference>
<dbReference type="PROSITE" id="PS50011">
    <property type="entry name" value="PROTEIN_KINASE_DOM"/>
    <property type="match status" value="1"/>
</dbReference>
<dbReference type="GO" id="GO:0005524">
    <property type="term" value="F:ATP binding"/>
    <property type="evidence" value="ECO:0007669"/>
    <property type="project" value="InterPro"/>
</dbReference>
<dbReference type="EMBL" id="JAWWNJ010000005">
    <property type="protein sequence ID" value="KAK7055116.1"/>
    <property type="molecule type" value="Genomic_DNA"/>
</dbReference>
<keyword evidence="4" id="KW-1185">Reference proteome</keyword>
<name>A0AAW0DSF0_9AGAR</name>
<comment type="caution">
    <text evidence="3">The sequence shown here is derived from an EMBL/GenBank/DDBJ whole genome shotgun (WGS) entry which is preliminary data.</text>
</comment>
<feature type="region of interest" description="Disordered" evidence="1">
    <location>
        <begin position="433"/>
        <end position="455"/>
    </location>
</feature>
<feature type="domain" description="Protein kinase" evidence="2">
    <location>
        <begin position="161"/>
        <end position="426"/>
    </location>
</feature>
<evidence type="ECO:0000313" key="4">
    <source>
        <dbReference type="Proteomes" id="UP001362999"/>
    </source>
</evidence>
<evidence type="ECO:0000313" key="3">
    <source>
        <dbReference type="EMBL" id="KAK7055116.1"/>
    </source>
</evidence>
<dbReference type="PANTHER" id="PTHR44329">
    <property type="entry name" value="SERINE/THREONINE-PROTEIN KINASE TNNI3K-RELATED"/>
    <property type="match status" value="1"/>
</dbReference>
<organism evidence="3 4">
    <name type="scientific">Favolaschia claudopus</name>
    <dbReference type="NCBI Taxonomy" id="2862362"/>
    <lineage>
        <taxon>Eukaryota</taxon>
        <taxon>Fungi</taxon>
        <taxon>Dikarya</taxon>
        <taxon>Basidiomycota</taxon>
        <taxon>Agaricomycotina</taxon>
        <taxon>Agaricomycetes</taxon>
        <taxon>Agaricomycetidae</taxon>
        <taxon>Agaricales</taxon>
        <taxon>Marasmiineae</taxon>
        <taxon>Mycenaceae</taxon>
        <taxon>Favolaschia</taxon>
    </lineage>
</organism>
<reference evidence="3 4" key="1">
    <citation type="journal article" date="2024" name="J Genomics">
        <title>Draft genome sequencing and assembly of Favolaschia claudopus CIRM-BRFM 2984 isolated from oak limbs.</title>
        <authorList>
            <person name="Navarro D."/>
            <person name="Drula E."/>
            <person name="Chaduli D."/>
            <person name="Cazenave R."/>
            <person name="Ahrendt S."/>
            <person name="Wang J."/>
            <person name="Lipzen A."/>
            <person name="Daum C."/>
            <person name="Barry K."/>
            <person name="Grigoriev I.V."/>
            <person name="Favel A."/>
            <person name="Rosso M.N."/>
            <person name="Martin F."/>
        </authorList>
    </citation>
    <scope>NUCLEOTIDE SEQUENCE [LARGE SCALE GENOMIC DNA]</scope>
    <source>
        <strain evidence="3 4">CIRM-BRFM 2984</strain>
    </source>
</reference>
<accession>A0AAW0DSF0</accession>
<keyword evidence="3" id="KW-0808">Transferase</keyword>
<evidence type="ECO:0000259" key="2">
    <source>
        <dbReference type="PROSITE" id="PS50011"/>
    </source>
</evidence>
<dbReference type="PROSITE" id="PS00109">
    <property type="entry name" value="PROTEIN_KINASE_TYR"/>
    <property type="match status" value="1"/>
</dbReference>
<gene>
    <name evidence="3" type="ORF">R3P38DRAFT_3169817</name>
</gene>
<dbReference type="Pfam" id="PF07714">
    <property type="entry name" value="PK_Tyr_Ser-Thr"/>
    <property type="match status" value="1"/>
</dbReference>
<sequence>MNGHVQISVYQSLVSLLQDVCRTRAQDAAAKELNDYILSTTTDNAIDALVESQAHQHTLTEISTNLRLANDPQFRAALRADKERIATLIVSIFDSSSSSDEEHALHLKRDRGQLFIDVVQDTLDEGLFSKWGHNQKARRLIRKVVEACDIFPSSLLIDLTQREEHVSFAGGYADVYRACECKSRKLVAVKFMRRFLPGSDLRNSRLRFFREALGWKDLHHPYVLPFLGMDRASFPSDIGLVSPWMENGTVLAYLPDYGQAANVDKLLYEIIQGLEYLHSRNIVHGDLRGSNILVNEHFSACLADFGLSTFSDLNTASTTSTTRRGSLYWMAPELLDPDQFGGGFVRTSATDIYAFGCVCFELYTGKPPFSEFSEPAALIQVINGERAARPCLPRPMSDDLWQLVKSMWAHSLARRPPTRVVAEKLLWPAPPRNIRPLPPLPDTPPNRSPSGSPLLSILEDPGVLDDVISPEEDFRRLSIECKLGAGNARILMAALSVPSPEQLDDAVIVGTTQEFYQKCITSQEVLSTQIEWAFAAAERSRAEDTSSESTSHELLLADLLASNQQLTETLRSYDELERMAFKNAGIH</sequence>
<evidence type="ECO:0000256" key="1">
    <source>
        <dbReference type="SAM" id="MobiDB-lite"/>
    </source>
</evidence>
<dbReference type="InterPro" id="IPR001245">
    <property type="entry name" value="Ser-Thr/Tyr_kinase_cat_dom"/>
</dbReference>
<proteinExistence type="predicted"/>
<feature type="compositionally biased region" description="Pro residues" evidence="1">
    <location>
        <begin position="433"/>
        <end position="447"/>
    </location>
</feature>
<dbReference type="InterPro" id="IPR008266">
    <property type="entry name" value="Tyr_kinase_AS"/>
</dbReference>